<accession>A0A369TB33</accession>
<protein>
    <submittedName>
        <fullName evidence="2">Nuclear transport factor 2 family protein</fullName>
    </submittedName>
</protein>
<dbReference type="Proteomes" id="UP000253941">
    <property type="component" value="Unassembled WGS sequence"/>
</dbReference>
<organism evidence="2 3">
    <name type="scientific">Ferruginivarius sediminum</name>
    <dbReference type="NCBI Taxonomy" id="2661937"/>
    <lineage>
        <taxon>Bacteria</taxon>
        <taxon>Pseudomonadati</taxon>
        <taxon>Pseudomonadota</taxon>
        <taxon>Alphaproteobacteria</taxon>
        <taxon>Rhodospirillales</taxon>
        <taxon>Rhodospirillaceae</taxon>
        <taxon>Ferruginivarius</taxon>
    </lineage>
</organism>
<proteinExistence type="predicted"/>
<dbReference type="Pfam" id="PF12680">
    <property type="entry name" value="SnoaL_2"/>
    <property type="match status" value="1"/>
</dbReference>
<dbReference type="AlphaFoldDB" id="A0A369TB33"/>
<sequence>MTIEPNIRAYAAFFEALTPETLVGLSRLCARDVHFRDPFNDVTGVERFQAVLERMFHDVRDPRFTVDDWAISGRTAYLRWTFTCRPPRGREPWTIVGMSEVRFDETGRVTAHIDHWDAASQVYERIPVLGRVMRAVRRRLAV</sequence>
<evidence type="ECO:0000259" key="1">
    <source>
        <dbReference type="Pfam" id="PF12680"/>
    </source>
</evidence>
<comment type="caution">
    <text evidence="2">The sequence shown here is derived from an EMBL/GenBank/DDBJ whole genome shotgun (WGS) entry which is preliminary data.</text>
</comment>
<dbReference type="RefSeq" id="WP_114582639.1">
    <property type="nucleotide sequence ID" value="NZ_QPMH01000012.1"/>
</dbReference>
<dbReference type="SUPFAM" id="SSF54427">
    <property type="entry name" value="NTF2-like"/>
    <property type="match status" value="1"/>
</dbReference>
<name>A0A369TB33_9PROT</name>
<dbReference type="EMBL" id="QPMH01000012">
    <property type="protein sequence ID" value="RDD61387.1"/>
    <property type="molecule type" value="Genomic_DNA"/>
</dbReference>
<feature type="domain" description="SnoaL-like" evidence="1">
    <location>
        <begin position="11"/>
        <end position="112"/>
    </location>
</feature>
<dbReference type="InterPro" id="IPR032710">
    <property type="entry name" value="NTF2-like_dom_sf"/>
</dbReference>
<dbReference type="Gene3D" id="3.10.450.50">
    <property type="match status" value="1"/>
</dbReference>
<gene>
    <name evidence="2" type="ORF">DRB17_12970</name>
</gene>
<evidence type="ECO:0000313" key="3">
    <source>
        <dbReference type="Proteomes" id="UP000253941"/>
    </source>
</evidence>
<reference evidence="2 3" key="1">
    <citation type="submission" date="2018-07" db="EMBL/GenBank/DDBJ databases">
        <title>Venubactetium sediminum gen. nov., sp. nov., isolated from a marine solar saltern.</title>
        <authorList>
            <person name="Wang S."/>
        </authorList>
    </citation>
    <scope>NUCLEOTIDE SEQUENCE [LARGE SCALE GENOMIC DNA]</scope>
    <source>
        <strain evidence="2 3">WD2A32</strain>
    </source>
</reference>
<evidence type="ECO:0000313" key="2">
    <source>
        <dbReference type="EMBL" id="RDD61387.1"/>
    </source>
</evidence>
<keyword evidence="3" id="KW-1185">Reference proteome</keyword>
<dbReference type="InterPro" id="IPR037401">
    <property type="entry name" value="SnoaL-like"/>
</dbReference>